<proteinExistence type="predicted"/>
<evidence type="ECO:0000313" key="2">
    <source>
        <dbReference type="Proteomes" id="UP001432027"/>
    </source>
</evidence>
<reference evidence="1" key="1">
    <citation type="submission" date="2023-10" db="EMBL/GenBank/DDBJ databases">
        <title>Genome assembly of Pristionchus species.</title>
        <authorList>
            <person name="Yoshida K."/>
            <person name="Sommer R.J."/>
        </authorList>
    </citation>
    <scope>NUCLEOTIDE SEQUENCE</scope>
    <source>
        <strain evidence="1">RS0144</strain>
    </source>
</reference>
<feature type="non-terminal residue" evidence="1">
    <location>
        <position position="1"/>
    </location>
</feature>
<gene>
    <name evidence="1" type="ORF">PENTCL1PPCAC_12563</name>
</gene>
<dbReference type="InterPro" id="IPR016159">
    <property type="entry name" value="Cullin_repeat-like_dom_sf"/>
</dbReference>
<comment type="caution">
    <text evidence="1">The sequence shown here is derived from an EMBL/GenBank/DDBJ whole genome shotgun (WGS) entry which is preliminary data.</text>
</comment>
<organism evidence="1 2">
    <name type="scientific">Pristionchus entomophagus</name>
    <dbReference type="NCBI Taxonomy" id="358040"/>
    <lineage>
        <taxon>Eukaryota</taxon>
        <taxon>Metazoa</taxon>
        <taxon>Ecdysozoa</taxon>
        <taxon>Nematoda</taxon>
        <taxon>Chromadorea</taxon>
        <taxon>Rhabditida</taxon>
        <taxon>Rhabditina</taxon>
        <taxon>Diplogasteromorpha</taxon>
        <taxon>Diplogasteroidea</taxon>
        <taxon>Neodiplogasteridae</taxon>
        <taxon>Pristionchus</taxon>
    </lineage>
</organism>
<evidence type="ECO:0000313" key="1">
    <source>
        <dbReference type="EMBL" id="GMS90388.1"/>
    </source>
</evidence>
<dbReference type="Gene3D" id="1.20.1310.10">
    <property type="entry name" value="Cullin Repeats"/>
    <property type="match status" value="1"/>
</dbReference>
<dbReference type="AlphaFoldDB" id="A0AAV5TC57"/>
<dbReference type="SUPFAM" id="SSF74788">
    <property type="entry name" value="Cullin repeat-like"/>
    <property type="match status" value="1"/>
</dbReference>
<keyword evidence="2" id="KW-1185">Reference proteome</keyword>
<name>A0AAV5TC57_9BILA</name>
<dbReference type="Proteomes" id="UP001432027">
    <property type="component" value="Unassembled WGS sequence"/>
</dbReference>
<protein>
    <submittedName>
        <fullName evidence="1">Uncharacterized protein</fullName>
    </submittedName>
</protein>
<accession>A0AAV5TC57</accession>
<sequence>IEEWWHDVEEGLVKIFTTETINSCCYQELYSNIYDYSTVVGSSRGKEDQKLEDQNNDKLGGKTNDHFGSTYYRNFSQFINKYVEYVLKECRQYDGEDLLTISILSGISSKAVPRKLMEYSPSSIDIGLSEKLTIIIKMSTSFSRLLS</sequence>
<dbReference type="EMBL" id="BTSX01000003">
    <property type="protein sequence ID" value="GMS90388.1"/>
    <property type="molecule type" value="Genomic_DNA"/>
</dbReference>